<feature type="region of interest" description="Disordered" evidence="1">
    <location>
        <begin position="1"/>
        <end position="23"/>
    </location>
</feature>
<reference evidence="2 3" key="1">
    <citation type="submission" date="2019-06" db="EMBL/GenBank/DDBJ databases">
        <title>Draft genomes of female and male turbot (Scophthalmus maximus).</title>
        <authorList>
            <person name="Xu H."/>
            <person name="Xu X.-W."/>
            <person name="Shao C."/>
            <person name="Chen S."/>
        </authorList>
    </citation>
    <scope>NUCLEOTIDE SEQUENCE [LARGE SCALE GENOMIC DNA]</scope>
    <source>
        <strain evidence="2">Ysfricsl-2016a</strain>
        <tissue evidence="2">Blood</tissue>
    </source>
</reference>
<protein>
    <submittedName>
        <fullName evidence="2">Uncharacterized protein</fullName>
    </submittedName>
</protein>
<dbReference type="Pfam" id="PF15134">
    <property type="entry name" value="CEP15-like"/>
    <property type="match status" value="1"/>
</dbReference>
<dbReference type="InterPro" id="IPR028006">
    <property type="entry name" value="CEP15-like"/>
</dbReference>
<dbReference type="Proteomes" id="UP000438429">
    <property type="component" value="Unassembled WGS sequence"/>
</dbReference>
<evidence type="ECO:0000313" key="3">
    <source>
        <dbReference type="Proteomes" id="UP000438429"/>
    </source>
</evidence>
<name>A0A6A4SQ95_SCOMX</name>
<sequence length="141" mass="15491">MESRREQLTGLRRQRAKEGEAARRRNAALLQTKYWVSVEESIPAWEHFLVGKGPHPTDGAGPTAMRAKQTASTAEDRGLPPRPKPRAARAERPLTAAMAGGAVPGFPLTLCQPRGLGLSSCCLTLKRGGFMSYTKRMQHWP</sequence>
<evidence type="ECO:0000256" key="1">
    <source>
        <dbReference type="SAM" id="MobiDB-lite"/>
    </source>
</evidence>
<dbReference type="AlphaFoldDB" id="A0A6A4SQ95"/>
<comment type="caution">
    <text evidence="2">The sequence shown here is derived from an EMBL/GenBank/DDBJ whole genome shotgun (WGS) entry which is preliminary data.</text>
</comment>
<feature type="region of interest" description="Disordered" evidence="1">
    <location>
        <begin position="53"/>
        <end position="104"/>
    </location>
</feature>
<dbReference type="EMBL" id="VEVO01000011">
    <property type="protein sequence ID" value="KAF0035497.1"/>
    <property type="molecule type" value="Genomic_DNA"/>
</dbReference>
<organism evidence="2 3">
    <name type="scientific">Scophthalmus maximus</name>
    <name type="common">Turbot</name>
    <name type="synonym">Psetta maxima</name>
    <dbReference type="NCBI Taxonomy" id="52904"/>
    <lineage>
        <taxon>Eukaryota</taxon>
        <taxon>Metazoa</taxon>
        <taxon>Chordata</taxon>
        <taxon>Craniata</taxon>
        <taxon>Vertebrata</taxon>
        <taxon>Euteleostomi</taxon>
        <taxon>Actinopterygii</taxon>
        <taxon>Neopterygii</taxon>
        <taxon>Teleostei</taxon>
        <taxon>Neoteleostei</taxon>
        <taxon>Acanthomorphata</taxon>
        <taxon>Carangaria</taxon>
        <taxon>Pleuronectiformes</taxon>
        <taxon>Pleuronectoidei</taxon>
        <taxon>Scophthalmidae</taxon>
        <taxon>Scophthalmus</taxon>
    </lineage>
</organism>
<gene>
    <name evidence="2" type="ORF">F2P81_013255</name>
</gene>
<evidence type="ECO:0000313" key="2">
    <source>
        <dbReference type="EMBL" id="KAF0035497.1"/>
    </source>
</evidence>
<accession>A0A6A4SQ95</accession>
<proteinExistence type="predicted"/>